<feature type="signal peptide" evidence="3">
    <location>
        <begin position="1"/>
        <end position="35"/>
    </location>
</feature>
<evidence type="ECO:0000256" key="3">
    <source>
        <dbReference type="SAM" id="SignalP"/>
    </source>
</evidence>
<gene>
    <name evidence="4" type="ORF">GCM10009775_12680</name>
</gene>
<organism evidence="4 5">
    <name type="scientific">Microbacterium aoyamense</name>
    <dbReference type="NCBI Taxonomy" id="344166"/>
    <lineage>
        <taxon>Bacteria</taxon>
        <taxon>Bacillati</taxon>
        <taxon>Actinomycetota</taxon>
        <taxon>Actinomycetes</taxon>
        <taxon>Micrococcales</taxon>
        <taxon>Microbacteriaceae</taxon>
        <taxon>Microbacterium</taxon>
    </lineage>
</organism>
<comment type="caution">
    <text evidence="4">The sequence shown here is derived from an EMBL/GenBank/DDBJ whole genome shotgun (WGS) entry which is preliminary data.</text>
</comment>
<dbReference type="InterPro" id="IPR046112">
    <property type="entry name" value="DUF6049"/>
</dbReference>
<keyword evidence="2" id="KW-0472">Membrane</keyword>
<evidence type="ECO:0000313" key="4">
    <source>
        <dbReference type="EMBL" id="GAA1921729.1"/>
    </source>
</evidence>
<evidence type="ECO:0000313" key="5">
    <source>
        <dbReference type="Proteomes" id="UP001501343"/>
    </source>
</evidence>
<keyword evidence="2" id="KW-0812">Transmembrane</keyword>
<evidence type="ECO:0000256" key="2">
    <source>
        <dbReference type="SAM" id="Phobius"/>
    </source>
</evidence>
<protein>
    <recommendedName>
        <fullName evidence="6">2-oxoglutarate dehydrogenase</fullName>
    </recommendedName>
</protein>
<dbReference type="Pfam" id="PF19516">
    <property type="entry name" value="DUF6049"/>
    <property type="match status" value="1"/>
</dbReference>
<feature type="region of interest" description="Disordered" evidence="1">
    <location>
        <begin position="696"/>
        <end position="720"/>
    </location>
</feature>
<accession>A0ABP5AST6</accession>
<dbReference type="RefSeq" id="WP_248146478.1">
    <property type="nucleotide sequence ID" value="NZ_BAAAOF010000002.1"/>
</dbReference>
<evidence type="ECO:0000256" key="1">
    <source>
        <dbReference type="SAM" id="MobiDB-lite"/>
    </source>
</evidence>
<dbReference type="EMBL" id="BAAAOF010000002">
    <property type="protein sequence ID" value="GAA1921729.1"/>
    <property type="molecule type" value="Genomic_DNA"/>
</dbReference>
<sequence>MIVPPPRHTRLRVLAAFATAAALAIGIGVGAPASAATTPTPTPTSSPGVVDVTLSPIRDGILRAGDGLTVSVGIENGTDAATPPTTVTLSLGRGALASRAELASWLDGTTDGPAVEAIGTATLEPVAPGEQDFTGILVPADAPALAGLAPGVYPIVASYDSAEGPMSSTSVVVVPRDDPRAGIGIVVPITAAPRSEALLTAQELTELTADGGALEDALDAVQGTTAILGIDPAILAAIRVLGVSAPESAVAWLERLAGLPNARFALQFGDADPAVQVEAGGSPHTPTSLAAFLNAADFPPVTPDDEPAATPTPSPSPSVDPLAPSFPALDALLDVSATRGAVYWPSADSVTPGAVESLGALGTDEDGSLTLVPSTATDAGAGGSAVSAHASAGDAGLLVYDADMSRELSEAAARAEGPIRGASLAAASAYLSFASAEAGDGVVLAALDRSTSASQVSLRAAIEAASDYPDVTATSFATIIDGAPQALRIADAEPPAERVSEASSLFSEEAEIARFATILDDPALLTGPERAEILQLLGVGWDAEPEAWAAAVAEHHQATRTTLGSVRLLPTTTINLVGSAAALKFTVRNDLPYPVNLVLYATPDDLRLDVQRANPVVATAASNTRVEVPVGARLGNGEVTLTLQLRSRASVAIGPVETVDVNVRAEWETFGIVALSVVVGGLLVLGVVRTVRRARARRRKGMDAGAPASAESRPDQGSDS</sequence>
<dbReference type="Proteomes" id="UP001501343">
    <property type="component" value="Unassembled WGS sequence"/>
</dbReference>
<reference evidence="5" key="1">
    <citation type="journal article" date="2019" name="Int. J. Syst. Evol. Microbiol.">
        <title>The Global Catalogue of Microorganisms (GCM) 10K type strain sequencing project: providing services to taxonomists for standard genome sequencing and annotation.</title>
        <authorList>
            <consortium name="The Broad Institute Genomics Platform"/>
            <consortium name="The Broad Institute Genome Sequencing Center for Infectious Disease"/>
            <person name="Wu L."/>
            <person name="Ma J."/>
        </authorList>
    </citation>
    <scope>NUCLEOTIDE SEQUENCE [LARGE SCALE GENOMIC DNA]</scope>
    <source>
        <strain evidence="5">JCM 14900</strain>
    </source>
</reference>
<proteinExistence type="predicted"/>
<feature type="transmembrane region" description="Helical" evidence="2">
    <location>
        <begin position="670"/>
        <end position="691"/>
    </location>
</feature>
<feature type="chain" id="PRO_5046886082" description="2-oxoglutarate dehydrogenase" evidence="3">
    <location>
        <begin position="36"/>
        <end position="720"/>
    </location>
</feature>
<evidence type="ECO:0008006" key="6">
    <source>
        <dbReference type="Google" id="ProtNLM"/>
    </source>
</evidence>
<keyword evidence="2" id="KW-1133">Transmembrane helix</keyword>
<keyword evidence="3" id="KW-0732">Signal</keyword>
<feature type="region of interest" description="Disordered" evidence="1">
    <location>
        <begin position="297"/>
        <end position="323"/>
    </location>
</feature>
<keyword evidence="5" id="KW-1185">Reference proteome</keyword>
<name>A0ABP5AST6_9MICO</name>